<gene>
    <name evidence="2" type="ORF">BEMITA_LOCUS279</name>
</gene>
<dbReference type="Gene3D" id="2.130.10.10">
    <property type="entry name" value="YVTN repeat-like/Quinoprotein amine dehydrogenase"/>
    <property type="match status" value="1"/>
</dbReference>
<dbReference type="Pfam" id="PF12657">
    <property type="entry name" value="TFIIIC_delta"/>
    <property type="match status" value="1"/>
</dbReference>
<dbReference type="PANTHER" id="PTHR15496">
    <property type="entry name" value="GENERAL TRANSCRIPTION FACTOR 3C POLYPEPTIDE 4 FAMILY"/>
    <property type="match status" value="1"/>
</dbReference>
<dbReference type="KEGG" id="btab:109032192"/>
<evidence type="ECO:0000259" key="1">
    <source>
        <dbReference type="Pfam" id="PF12657"/>
    </source>
</evidence>
<protein>
    <recommendedName>
        <fullName evidence="1">Transcription factor IIIC 90kDa subunit N-terminal domain-containing protein</fullName>
    </recommendedName>
</protein>
<reference evidence="2" key="1">
    <citation type="submission" date="2021-12" db="EMBL/GenBank/DDBJ databases">
        <authorList>
            <person name="King R."/>
        </authorList>
    </citation>
    <scope>NUCLEOTIDE SEQUENCE</scope>
</reference>
<dbReference type="Proteomes" id="UP001152759">
    <property type="component" value="Chromosome 1"/>
</dbReference>
<accession>A0A9P0G1B2</accession>
<evidence type="ECO:0000313" key="3">
    <source>
        <dbReference type="Proteomes" id="UP001152759"/>
    </source>
</evidence>
<dbReference type="PANTHER" id="PTHR15496:SF2">
    <property type="entry name" value="GENERAL TRANSCRIPTION FACTOR 3C POLYPEPTIDE 4"/>
    <property type="match status" value="1"/>
</dbReference>
<dbReference type="InterPro" id="IPR036322">
    <property type="entry name" value="WD40_repeat_dom_sf"/>
</dbReference>
<dbReference type="InterPro" id="IPR044230">
    <property type="entry name" value="GTF3C4"/>
</dbReference>
<dbReference type="GO" id="GO:0000127">
    <property type="term" value="C:transcription factor TFIIIC complex"/>
    <property type="evidence" value="ECO:0007669"/>
    <property type="project" value="InterPro"/>
</dbReference>
<dbReference type="GO" id="GO:0006384">
    <property type="term" value="P:transcription initiation at RNA polymerase III promoter"/>
    <property type="evidence" value="ECO:0007669"/>
    <property type="project" value="InterPro"/>
</dbReference>
<dbReference type="AlphaFoldDB" id="A0A9P0G1B2"/>
<dbReference type="InterPro" id="IPR024761">
    <property type="entry name" value="TFIIIC_delta_N"/>
</dbReference>
<dbReference type="InterPro" id="IPR015943">
    <property type="entry name" value="WD40/YVTN_repeat-like_dom_sf"/>
</dbReference>
<proteinExistence type="predicted"/>
<feature type="domain" description="Transcription factor IIIC 90kDa subunit N-terminal" evidence="1">
    <location>
        <begin position="23"/>
        <end position="377"/>
    </location>
</feature>
<dbReference type="SUPFAM" id="SSF50978">
    <property type="entry name" value="WD40 repeat-like"/>
    <property type="match status" value="1"/>
</dbReference>
<sequence>MKLKEIQYHALTSQISSKHCCSWSEDNSLAILTKNGILIVDFQLNLLKLTSPISTKQSLIAPPSSLPTNQFHEQISKLIPRKVTRDEFHQMILDKNLYPCFNKAEAIIPVCKQFSWSPQGLNYRNRCLMVVLTDTGSCSIYVRGKLKMVLHKSISNEWVKICAKQWDSDTLSHFNDLQERVHKISIKEIVWSHAAGDWTKKTALLVCAHENMEISLWRVETMAYNMKAEENMFLDLLKPDLSSDVKHMQWTQISCTQSILFICCYDGTVHGLNLKHDEMLLSCNLSSTFIVWDHADLILVSKIITLSSSSDGNEILIAMLKGFHVVVSSVKIESSTPAQPALLHKFSTQITGLEKINDEHLICGLWNGAVHLISVKTGLLTVDAIEKDISYANYCCQGLALSRNGAFAVLCNSVSKFFDHSNLRQTAHFYLMALPKEIIDPALLIESSLKSKSSTVNSIADCLASYRFSIVSKEQPIPQYLEKLDDLCALPDNVLQIYLRLFHFLAPCDPLESEKWRKLSNLITTVLYARFFTRKKVSNPVVIQWLYKTVKALDSSFKELIAACEQLVSSAGNQKAVCVFCDGDVSDVSFDHFSCSSGHKVPICAFSFQPCLVIPYCVCDGCGAIALQESVSSMVEHCVICGGDFQIDLTVSETHIYDGEADDADQPREETEVVHAGNKFHAQVEEEELDDPLADPLL</sequence>
<dbReference type="EMBL" id="OU963862">
    <property type="protein sequence ID" value="CAH0752563.1"/>
    <property type="molecule type" value="Genomic_DNA"/>
</dbReference>
<dbReference type="GO" id="GO:0004402">
    <property type="term" value="F:histone acetyltransferase activity"/>
    <property type="evidence" value="ECO:0007669"/>
    <property type="project" value="InterPro"/>
</dbReference>
<keyword evidence="3" id="KW-1185">Reference proteome</keyword>
<evidence type="ECO:0000313" key="2">
    <source>
        <dbReference type="EMBL" id="CAH0752563.1"/>
    </source>
</evidence>
<organism evidence="2 3">
    <name type="scientific">Bemisia tabaci</name>
    <name type="common">Sweetpotato whitefly</name>
    <name type="synonym">Aleurodes tabaci</name>
    <dbReference type="NCBI Taxonomy" id="7038"/>
    <lineage>
        <taxon>Eukaryota</taxon>
        <taxon>Metazoa</taxon>
        <taxon>Ecdysozoa</taxon>
        <taxon>Arthropoda</taxon>
        <taxon>Hexapoda</taxon>
        <taxon>Insecta</taxon>
        <taxon>Pterygota</taxon>
        <taxon>Neoptera</taxon>
        <taxon>Paraneoptera</taxon>
        <taxon>Hemiptera</taxon>
        <taxon>Sternorrhyncha</taxon>
        <taxon>Aleyrodoidea</taxon>
        <taxon>Aleyrodidae</taxon>
        <taxon>Aleyrodinae</taxon>
        <taxon>Bemisia</taxon>
    </lineage>
</organism>
<name>A0A9P0G1B2_BEMTA</name>